<proteinExistence type="predicted"/>
<name>A0A553JNC8_SHEHA</name>
<evidence type="ECO:0000259" key="11">
    <source>
        <dbReference type="PROSITE" id="PS50109"/>
    </source>
</evidence>
<dbReference type="EMBL" id="VKGK01000014">
    <property type="protein sequence ID" value="TRY13966.1"/>
    <property type="molecule type" value="Genomic_DNA"/>
</dbReference>
<dbReference type="GO" id="GO:0000155">
    <property type="term" value="F:phosphorelay sensor kinase activity"/>
    <property type="evidence" value="ECO:0007669"/>
    <property type="project" value="InterPro"/>
</dbReference>
<feature type="transmembrane region" description="Helical" evidence="10">
    <location>
        <begin position="16"/>
        <end position="39"/>
    </location>
</feature>
<keyword evidence="14" id="KW-1185">Reference proteome</keyword>
<dbReference type="InterPro" id="IPR038428">
    <property type="entry name" value="HK_sensor_dom_sf"/>
</dbReference>
<gene>
    <name evidence="13" type="ORF">FN961_12620</name>
</gene>
<dbReference type="Pfam" id="PF02518">
    <property type="entry name" value="HATPase_c"/>
    <property type="match status" value="1"/>
</dbReference>
<keyword evidence="4" id="KW-1003">Cell membrane</keyword>
<feature type="transmembrane region" description="Helical" evidence="10">
    <location>
        <begin position="166"/>
        <end position="189"/>
    </location>
</feature>
<evidence type="ECO:0000256" key="5">
    <source>
        <dbReference type="ARBA" id="ARBA00022553"/>
    </source>
</evidence>
<sequence length="461" mass="51885">MLLPISGLFSHLQFKLFNYFAISLLAILLIATAIESLVLNKLLTLPQSTQQQLTTLAEQASQLVTEGDIEALAEWEKRQDFTLYILDNDFQVISQREMHPHFIFKLKYLKQLKQPLGDRVQKPLIGVPLSPHLYDKLGQQQPQDLTLVVQLNANLHPAQQLSTSLWIIRTLVGLAVLLMFTSILSKYLITPLKHLQSGTQALASGKLDTRIAQNFSAKEHEFYRLATEFDHMAEQVQQSMLNQQRLVRDVSHELRTPLARQEIALHLLEKQLAGSHSTLISRLAHENAEMSSLINTMLNFSRLNNAYIELNIKAFPINEIQTRILNDIEFEAKEHQSIIWDPMLNTLIVNADQSLLLRAMDNVLRNALKYAGEHCTILVSYTQNAAGVTLVIADDGPGIDKLELETVFNPFTRMDDARHSSQGGYGLGLAIVKQSMKLLGGEVTAENQETGGLKINLFIPN</sequence>
<protein>
    <recommendedName>
        <fullName evidence="3">histidine kinase</fullName>
        <ecNumber evidence="3">2.7.13.3</ecNumber>
    </recommendedName>
</protein>
<dbReference type="Pfam" id="PF16750">
    <property type="entry name" value="HK_sensor"/>
    <property type="match status" value="1"/>
</dbReference>
<dbReference type="RefSeq" id="WP_144040536.1">
    <property type="nucleotide sequence ID" value="NZ_BMPL01000014.1"/>
</dbReference>
<evidence type="ECO:0000256" key="8">
    <source>
        <dbReference type="ARBA" id="ARBA00022777"/>
    </source>
</evidence>
<dbReference type="InterPro" id="IPR031930">
    <property type="entry name" value="HK_sensor"/>
</dbReference>
<dbReference type="SUPFAM" id="SSF55874">
    <property type="entry name" value="ATPase domain of HSP90 chaperone/DNA topoisomerase II/histidine kinase"/>
    <property type="match status" value="1"/>
</dbReference>
<keyword evidence="10" id="KW-0812">Transmembrane</keyword>
<comment type="caution">
    <text evidence="13">The sequence shown here is derived from an EMBL/GenBank/DDBJ whole genome shotgun (WGS) entry which is preliminary data.</text>
</comment>
<dbReference type="InterPro" id="IPR003594">
    <property type="entry name" value="HATPase_dom"/>
</dbReference>
<dbReference type="SUPFAM" id="SSF47384">
    <property type="entry name" value="Homodimeric domain of signal transducing histidine kinase"/>
    <property type="match status" value="1"/>
</dbReference>
<evidence type="ECO:0000256" key="9">
    <source>
        <dbReference type="ARBA" id="ARBA00022840"/>
    </source>
</evidence>
<keyword evidence="6" id="KW-0808">Transferase</keyword>
<dbReference type="PRINTS" id="PR00344">
    <property type="entry name" value="BCTRLSENSOR"/>
</dbReference>
<dbReference type="InterPro" id="IPR003661">
    <property type="entry name" value="HisK_dim/P_dom"/>
</dbReference>
<dbReference type="Pfam" id="PF00512">
    <property type="entry name" value="HisKA"/>
    <property type="match status" value="1"/>
</dbReference>
<organism evidence="13 14">
    <name type="scientific">Shewanella hanedai</name>
    <name type="common">Alteromonas hanedai</name>
    <dbReference type="NCBI Taxonomy" id="25"/>
    <lineage>
        <taxon>Bacteria</taxon>
        <taxon>Pseudomonadati</taxon>
        <taxon>Pseudomonadota</taxon>
        <taxon>Gammaproteobacteria</taxon>
        <taxon>Alteromonadales</taxon>
        <taxon>Shewanellaceae</taxon>
        <taxon>Shewanella</taxon>
    </lineage>
</organism>
<dbReference type="InterPro" id="IPR004358">
    <property type="entry name" value="Sig_transdc_His_kin-like_C"/>
</dbReference>
<keyword evidence="9" id="KW-0067">ATP-binding</keyword>
<evidence type="ECO:0000256" key="3">
    <source>
        <dbReference type="ARBA" id="ARBA00012438"/>
    </source>
</evidence>
<evidence type="ECO:0000259" key="12">
    <source>
        <dbReference type="PROSITE" id="PS50885"/>
    </source>
</evidence>
<reference evidence="14" key="1">
    <citation type="submission" date="2019-07" db="EMBL/GenBank/DDBJ databases">
        <title>Shewanella sp. YLB-08 draft genomic sequence.</title>
        <authorList>
            <person name="Yu L."/>
        </authorList>
    </citation>
    <scope>NUCLEOTIDE SEQUENCE [LARGE SCALE GENOMIC DNA]</scope>
    <source>
        <strain evidence="14">JCM 20706</strain>
    </source>
</reference>
<keyword evidence="5" id="KW-0597">Phosphoprotein</keyword>
<dbReference type="InterPro" id="IPR036890">
    <property type="entry name" value="HATPase_C_sf"/>
</dbReference>
<dbReference type="CDD" id="cd00082">
    <property type="entry name" value="HisKA"/>
    <property type="match status" value="1"/>
</dbReference>
<evidence type="ECO:0000256" key="4">
    <source>
        <dbReference type="ARBA" id="ARBA00022475"/>
    </source>
</evidence>
<dbReference type="PANTHER" id="PTHR44936:SF10">
    <property type="entry name" value="SENSOR PROTEIN RSTB"/>
    <property type="match status" value="1"/>
</dbReference>
<accession>A0A553JNC8</accession>
<dbReference type="OrthoDB" id="9804645at2"/>
<comment type="catalytic activity">
    <reaction evidence="1">
        <text>ATP + protein L-histidine = ADP + protein N-phospho-L-histidine.</text>
        <dbReference type="EC" id="2.7.13.3"/>
    </reaction>
</comment>
<dbReference type="Gene3D" id="6.10.340.10">
    <property type="match status" value="1"/>
</dbReference>
<dbReference type="CDD" id="cd06225">
    <property type="entry name" value="HAMP"/>
    <property type="match status" value="1"/>
</dbReference>
<dbReference type="SMART" id="SM00304">
    <property type="entry name" value="HAMP"/>
    <property type="match status" value="1"/>
</dbReference>
<feature type="domain" description="HAMP" evidence="12">
    <location>
        <begin position="186"/>
        <end position="241"/>
    </location>
</feature>
<dbReference type="InterPro" id="IPR003660">
    <property type="entry name" value="HAMP_dom"/>
</dbReference>
<evidence type="ECO:0000256" key="6">
    <source>
        <dbReference type="ARBA" id="ARBA00022679"/>
    </source>
</evidence>
<dbReference type="PROSITE" id="PS50109">
    <property type="entry name" value="HIS_KIN"/>
    <property type="match status" value="1"/>
</dbReference>
<evidence type="ECO:0000256" key="2">
    <source>
        <dbReference type="ARBA" id="ARBA00004651"/>
    </source>
</evidence>
<evidence type="ECO:0000313" key="14">
    <source>
        <dbReference type="Proteomes" id="UP000318126"/>
    </source>
</evidence>
<dbReference type="InterPro" id="IPR005467">
    <property type="entry name" value="His_kinase_dom"/>
</dbReference>
<dbReference type="Pfam" id="PF00672">
    <property type="entry name" value="HAMP"/>
    <property type="match status" value="1"/>
</dbReference>
<dbReference type="Gene3D" id="3.30.565.10">
    <property type="entry name" value="Histidine kinase-like ATPase, C-terminal domain"/>
    <property type="match status" value="1"/>
</dbReference>
<dbReference type="SUPFAM" id="SSF158472">
    <property type="entry name" value="HAMP domain-like"/>
    <property type="match status" value="1"/>
</dbReference>
<dbReference type="GO" id="GO:0005886">
    <property type="term" value="C:plasma membrane"/>
    <property type="evidence" value="ECO:0007669"/>
    <property type="project" value="UniProtKB-SubCell"/>
</dbReference>
<dbReference type="GO" id="GO:0005524">
    <property type="term" value="F:ATP binding"/>
    <property type="evidence" value="ECO:0007669"/>
    <property type="project" value="UniProtKB-KW"/>
</dbReference>
<feature type="domain" description="Histidine kinase" evidence="11">
    <location>
        <begin position="249"/>
        <end position="461"/>
    </location>
</feature>
<dbReference type="Proteomes" id="UP000318126">
    <property type="component" value="Unassembled WGS sequence"/>
</dbReference>
<dbReference type="SMART" id="SM00388">
    <property type="entry name" value="HisKA"/>
    <property type="match status" value="1"/>
</dbReference>
<dbReference type="PANTHER" id="PTHR44936">
    <property type="entry name" value="SENSOR PROTEIN CREC"/>
    <property type="match status" value="1"/>
</dbReference>
<keyword evidence="8" id="KW-0418">Kinase</keyword>
<evidence type="ECO:0000313" key="13">
    <source>
        <dbReference type="EMBL" id="TRY13966.1"/>
    </source>
</evidence>
<dbReference type="SMART" id="SM00387">
    <property type="entry name" value="HATPase_c"/>
    <property type="match status" value="1"/>
</dbReference>
<keyword evidence="10" id="KW-1133">Transmembrane helix</keyword>
<evidence type="ECO:0000256" key="7">
    <source>
        <dbReference type="ARBA" id="ARBA00022741"/>
    </source>
</evidence>
<dbReference type="Gene3D" id="3.30.450.170">
    <property type="entry name" value="Two-component histidine kinase, sensor domain"/>
    <property type="match status" value="1"/>
</dbReference>
<evidence type="ECO:0000256" key="10">
    <source>
        <dbReference type="SAM" id="Phobius"/>
    </source>
</evidence>
<dbReference type="PROSITE" id="PS50885">
    <property type="entry name" value="HAMP"/>
    <property type="match status" value="1"/>
</dbReference>
<keyword evidence="10" id="KW-0472">Membrane</keyword>
<keyword evidence="7" id="KW-0547">Nucleotide-binding</keyword>
<dbReference type="Gene3D" id="1.10.287.130">
    <property type="match status" value="1"/>
</dbReference>
<dbReference type="AlphaFoldDB" id="A0A553JNC8"/>
<dbReference type="InterPro" id="IPR036097">
    <property type="entry name" value="HisK_dim/P_sf"/>
</dbReference>
<dbReference type="InterPro" id="IPR050980">
    <property type="entry name" value="2C_sensor_his_kinase"/>
</dbReference>
<dbReference type="EC" id="2.7.13.3" evidence="3"/>
<comment type="subcellular location">
    <subcellularLocation>
        <location evidence="2">Cell membrane</location>
        <topology evidence="2">Multi-pass membrane protein</topology>
    </subcellularLocation>
</comment>
<evidence type="ECO:0000256" key="1">
    <source>
        <dbReference type="ARBA" id="ARBA00000085"/>
    </source>
</evidence>